<keyword evidence="4" id="KW-1185">Reference proteome</keyword>
<accession>A0ABZ3J229</accession>
<dbReference type="InterPro" id="IPR001119">
    <property type="entry name" value="SLH_dom"/>
</dbReference>
<dbReference type="SUPFAM" id="SSF56935">
    <property type="entry name" value="Porins"/>
    <property type="match status" value="1"/>
</dbReference>
<gene>
    <name evidence="3" type="ORF">SPACI_023010</name>
</gene>
<proteinExistence type="predicted"/>
<dbReference type="Gene3D" id="2.40.160.130">
    <property type="entry name" value="Capsule assembly protein Wzi"/>
    <property type="match status" value="1"/>
</dbReference>
<dbReference type="InterPro" id="IPR038636">
    <property type="entry name" value="Wzi_sf"/>
</dbReference>
<dbReference type="EMBL" id="CP155571">
    <property type="protein sequence ID" value="XFO72255.1"/>
    <property type="molecule type" value="Genomic_DNA"/>
</dbReference>
<name>A0ABZ3J229_SPOA4</name>
<feature type="domain" description="SLH" evidence="2">
    <location>
        <begin position="23"/>
        <end position="83"/>
    </location>
</feature>
<dbReference type="RefSeq" id="WP_093795543.1">
    <property type="nucleotide sequence ID" value="NZ_CP155571.1"/>
</dbReference>
<organism evidence="3 4">
    <name type="scientific">Sporomusa acidovorans (strain ATCC 49682 / DSM 3132 / Mol)</name>
    <dbReference type="NCBI Taxonomy" id="1123286"/>
    <lineage>
        <taxon>Bacteria</taxon>
        <taxon>Bacillati</taxon>
        <taxon>Bacillota</taxon>
        <taxon>Negativicutes</taxon>
        <taxon>Selenomonadales</taxon>
        <taxon>Sporomusaceae</taxon>
        <taxon>Sporomusa</taxon>
    </lineage>
</organism>
<keyword evidence="1" id="KW-0732">Signal</keyword>
<evidence type="ECO:0000313" key="4">
    <source>
        <dbReference type="Proteomes" id="UP000216052"/>
    </source>
</evidence>
<dbReference type="PROSITE" id="PS51272">
    <property type="entry name" value="SLH"/>
    <property type="match status" value="1"/>
</dbReference>
<evidence type="ECO:0000313" key="3">
    <source>
        <dbReference type="EMBL" id="XFO72255.1"/>
    </source>
</evidence>
<protein>
    <recommendedName>
        <fullName evidence="2">SLH domain-containing protein</fullName>
    </recommendedName>
</protein>
<sequence>MKKSMITAALMTTFMLGVAPTAFAGPFAEVPANNWAYSSVSQLAKAGLIDNYTDRGNKTITRYEMAILVGKALEHADKADAANKALLDKLSMEYAQELKTLGVRMPMKEAEKNKGDKIQISGSERLRIRSVHDSATPKNGFADKATYGDNRFLLNINMNVENNISAFARFGELSFFGAKAHTNNKFSNGDDGNSTANIDHFGLKVKAGAWDLSLGRQAVKLGQGSIINTGSDFGFNPYFEGLVASTTFDNVTVHAIGGHTNPNANTNILTSNAYEGANWFGADASFKIEKNITLGIAFAHEKYLDNYLSANDCTALNATINFGGGPFTLIAETVKSSASSLNKAWQLTGVYHKDKDTFVLMHVNTQKNAIDQFTNIQQGGYQIAFGASLHNESEWNANIFNWMHDITSAVQSTVMIETNAVKGVSGHNVEGVAGLLYKF</sequence>
<dbReference type="Proteomes" id="UP000216052">
    <property type="component" value="Chromosome"/>
</dbReference>
<feature type="signal peptide" evidence="1">
    <location>
        <begin position="1"/>
        <end position="24"/>
    </location>
</feature>
<evidence type="ECO:0000259" key="2">
    <source>
        <dbReference type="PROSITE" id="PS51272"/>
    </source>
</evidence>
<feature type="chain" id="PRO_5047157446" description="SLH domain-containing protein" evidence="1">
    <location>
        <begin position="25"/>
        <end position="439"/>
    </location>
</feature>
<reference evidence="3" key="1">
    <citation type="submission" date="2024-05" db="EMBL/GenBank/DDBJ databases">
        <title>Isolation and characterization of Sporomusa carbonis sp. nov., a carboxydotrophic hydrogenogen in the genus of Sporomusa isolated from a charcoal burning pile.</title>
        <authorList>
            <person name="Boeer T."/>
            <person name="Rosenbaum F."/>
            <person name="Eysell L."/>
            <person name="Mueller V."/>
            <person name="Daniel R."/>
            <person name="Poehlein A."/>
        </authorList>
    </citation>
    <scope>NUCLEOTIDE SEQUENCE [LARGE SCALE GENOMIC DNA]</scope>
    <source>
        <strain evidence="3">DSM 3132</strain>
    </source>
</reference>
<evidence type="ECO:0000256" key="1">
    <source>
        <dbReference type="SAM" id="SignalP"/>
    </source>
</evidence>